<dbReference type="Proteomes" id="UP000251891">
    <property type="component" value="Unassembled WGS sequence"/>
</dbReference>
<organism evidence="2 3">
    <name type="scientific">Actinomadura craniellae</name>
    <dbReference type="NCBI Taxonomy" id="2231787"/>
    <lineage>
        <taxon>Bacteria</taxon>
        <taxon>Bacillati</taxon>
        <taxon>Actinomycetota</taxon>
        <taxon>Actinomycetes</taxon>
        <taxon>Streptosporangiales</taxon>
        <taxon>Thermomonosporaceae</taxon>
        <taxon>Actinomadura</taxon>
    </lineage>
</organism>
<feature type="transmembrane region" description="Helical" evidence="1">
    <location>
        <begin position="160"/>
        <end position="181"/>
    </location>
</feature>
<keyword evidence="1" id="KW-1133">Transmembrane helix</keyword>
<feature type="transmembrane region" description="Helical" evidence="1">
    <location>
        <begin position="21"/>
        <end position="41"/>
    </location>
</feature>
<feature type="transmembrane region" description="Helical" evidence="1">
    <location>
        <begin position="385"/>
        <end position="410"/>
    </location>
</feature>
<gene>
    <name evidence="2" type="ORF">DPM19_34045</name>
</gene>
<protein>
    <submittedName>
        <fullName evidence="2">Uncharacterized protein</fullName>
    </submittedName>
</protein>
<feature type="transmembrane region" description="Helical" evidence="1">
    <location>
        <begin position="283"/>
        <end position="303"/>
    </location>
</feature>
<evidence type="ECO:0000256" key="1">
    <source>
        <dbReference type="SAM" id="Phobius"/>
    </source>
</evidence>
<dbReference type="AlphaFoldDB" id="A0A365GV62"/>
<proteinExistence type="predicted"/>
<reference evidence="2 3" key="1">
    <citation type="submission" date="2018-06" db="EMBL/GenBank/DDBJ databases">
        <title>Actinomadura craniellae sp. nov. isolated from marine sponge Craniella sp.</title>
        <authorList>
            <person name="Li L."/>
            <person name="Xu Q.H."/>
            <person name="Lin H.W."/>
            <person name="Lu Y.H."/>
        </authorList>
    </citation>
    <scope>NUCLEOTIDE SEQUENCE [LARGE SCALE GENOMIC DNA]</scope>
    <source>
        <strain evidence="2 3">LHW63021</strain>
    </source>
</reference>
<feature type="transmembrane region" description="Helical" evidence="1">
    <location>
        <begin position="354"/>
        <end position="373"/>
    </location>
</feature>
<sequence>MSTPAGSTQRFRDIAGFGVGAIPFVILIGAVFLMATLPVLFTTINGVGGKYDGASAVTDWLKSASEWLAQHVGSPERTPQDRLMMMAALLSVPSLVAAALVRSMIVRNARPAALTLLAGGLGIVSIPVIGWLAGAGALAVRFSIWLAGAIRALVETLAPVLAVVIVAAVAVALLLALIALLKTEGGPQLAGVAIVVVVVVAGILWALGLIGLFAWLGDVIAAVERFLVRYVAPAIGWIVQVFLLLMAILIAVGLTGGATGQIGRTVYLPIVSAPAAGRDQGKCIDLAAGVGVSLSLLLCAAVLNRGFGHWMADVWRATPLVGRSPDPISAYDLILPAPTERFLAPAFENYSPTLGLGILLLVSALGVLGLLFNARTWENESGSRILFPVMIGVGVAVAMALPLLLITLWLNSQQE</sequence>
<keyword evidence="1" id="KW-0472">Membrane</keyword>
<evidence type="ECO:0000313" key="3">
    <source>
        <dbReference type="Proteomes" id="UP000251891"/>
    </source>
</evidence>
<name>A0A365GV62_9ACTN</name>
<keyword evidence="1" id="KW-0812">Transmembrane</keyword>
<dbReference type="EMBL" id="QLYX01000026">
    <property type="protein sequence ID" value="RAY10680.1"/>
    <property type="molecule type" value="Genomic_DNA"/>
</dbReference>
<accession>A0A365GV62</accession>
<feature type="transmembrane region" description="Helical" evidence="1">
    <location>
        <begin position="83"/>
        <end position="101"/>
    </location>
</feature>
<evidence type="ECO:0000313" key="2">
    <source>
        <dbReference type="EMBL" id="RAY10680.1"/>
    </source>
</evidence>
<comment type="caution">
    <text evidence="2">The sequence shown here is derived from an EMBL/GenBank/DDBJ whole genome shotgun (WGS) entry which is preliminary data.</text>
</comment>
<feature type="transmembrane region" description="Helical" evidence="1">
    <location>
        <begin position="113"/>
        <end position="140"/>
    </location>
</feature>
<feature type="transmembrane region" description="Helical" evidence="1">
    <location>
        <begin position="237"/>
        <end position="262"/>
    </location>
</feature>
<keyword evidence="3" id="KW-1185">Reference proteome</keyword>
<feature type="transmembrane region" description="Helical" evidence="1">
    <location>
        <begin position="193"/>
        <end position="217"/>
    </location>
</feature>